<evidence type="ECO:0000313" key="8">
    <source>
        <dbReference type="Proteomes" id="UP000778970"/>
    </source>
</evidence>
<keyword evidence="3" id="KW-0964">Secreted</keyword>
<evidence type="ECO:0000256" key="1">
    <source>
        <dbReference type="ARBA" id="ARBA00001913"/>
    </source>
</evidence>
<dbReference type="InterPro" id="IPR011050">
    <property type="entry name" value="Pectin_lyase_fold/virulence"/>
</dbReference>
<feature type="region of interest" description="Disordered" evidence="5">
    <location>
        <begin position="639"/>
        <end position="667"/>
    </location>
</feature>
<accession>A0A934QGK5</accession>
<dbReference type="GO" id="GO:0005615">
    <property type="term" value="C:extracellular space"/>
    <property type="evidence" value="ECO:0007669"/>
    <property type="project" value="InterPro"/>
</dbReference>
<keyword evidence="8" id="KW-1185">Reference proteome</keyword>
<dbReference type="GO" id="GO:0005509">
    <property type="term" value="F:calcium ion binding"/>
    <property type="evidence" value="ECO:0007669"/>
    <property type="project" value="InterPro"/>
</dbReference>
<dbReference type="RefSeq" id="WP_051431893.1">
    <property type="nucleotide sequence ID" value="NZ_NRRE01000011.1"/>
</dbReference>
<dbReference type="Gene3D" id="2.160.20.10">
    <property type="entry name" value="Single-stranded right-handed beta-helix, Pectin lyase-like"/>
    <property type="match status" value="1"/>
</dbReference>
<evidence type="ECO:0000259" key="6">
    <source>
        <dbReference type="Pfam" id="PF08548"/>
    </source>
</evidence>
<evidence type="ECO:0000256" key="3">
    <source>
        <dbReference type="ARBA" id="ARBA00022525"/>
    </source>
</evidence>
<dbReference type="PANTHER" id="PTHR38340:SF1">
    <property type="entry name" value="S-LAYER PROTEIN"/>
    <property type="match status" value="1"/>
</dbReference>
<dbReference type="InterPro" id="IPR050557">
    <property type="entry name" value="RTX_toxin/Mannuronan_C5-epim"/>
</dbReference>
<dbReference type="InterPro" id="IPR018511">
    <property type="entry name" value="Hemolysin-typ_Ca-bd_CS"/>
</dbReference>
<name>A0A934QGK5_9PROT</name>
<dbReference type="PRINTS" id="PR00313">
    <property type="entry name" value="CABNDNGRPT"/>
</dbReference>
<gene>
    <name evidence="7" type="ORF">CKO21_02795</name>
</gene>
<organism evidence="7 8">
    <name type="scientific">Rhodovibrio salinarum</name>
    <dbReference type="NCBI Taxonomy" id="1087"/>
    <lineage>
        <taxon>Bacteria</taxon>
        <taxon>Pseudomonadati</taxon>
        <taxon>Pseudomonadota</taxon>
        <taxon>Alphaproteobacteria</taxon>
        <taxon>Rhodospirillales</taxon>
        <taxon>Rhodovibrionaceae</taxon>
        <taxon>Rhodovibrio</taxon>
    </lineage>
</organism>
<evidence type="ECO:0000256" key="4">
    <source>
        <dbReference type="ARBA" id="ARBA00022737"/>
    </source>
</evidence>
<dbReference type="SUPFAM" id="SSF51126">
    <property type="entry name" value="Pectin lyase-like"/>
    <property type="match status" value="1"/>
</dbReference>
<dbReference type="InterPro" id="IPR001343">
    <property type="entry name" value="Hemolysn_Ca-bd"/>
</dbReference>
<reference evidence="7" key="1">
    <citation type="submission" date="2017-08" db="EMBL/GenBank/DDBJ databases">
        <authorList>
            <person name="Imhoff J.F."/>
            <person name="Rahn T."/>
            <person name="Kuenzel S."/>
            <person name="Neulinger S.C."/>
        </authorList>
    </citation>
    <scope>NUCLEOTIDE SEQUENCE</scope>
    <source>
        <strain evidence="7">DSM 9154</strain>
    </source>
</reference>
<dbReference type="Proteomes" id="UP000778970">
    <property type="component" value="Unassembled WGS sequence"/>
</dbReference>
<comment type="subcellular location">
    <subcellularLocation>
        <location evidence="2">Secreted</location>
    </subcellularLocation>
</comment>
<dbReference type="InterPro" id="IPR011049">
    <property type="entry name" value="Serralysin-like_metalloprot_C"/>
</dbReference>
<dbReference type="AlphaFoldDB" id="A0A934QGK5"/>
<sequence length="1188" mass="124513">MTTYDWSDGHITLASGADSHDLQAAIDSAPEGGTIYLQAGNYTLDHPLSIHTDGISLVGAGAGETVFEVDHSSGWTGDVISVAGEWPWQDVQLQASAQAGDTSLQLGKGPELAAGDWLWIEAENTEAYLDSIGDTAWREDKPLRTSMVQVKEVTDTGVTLENGLHFDFPEDETTVEKFDPIQDVTLSGFSMAYNLGTPDGGTFENTLGAYTRDSAVHIAHAVGATVNDIAVSDAASSAFTFLYSADVAANGLMSDGTHNKGSGGNGYGVHLQGVYDSTFTGIDSTDMRHAVVFGSWYSNVGNQIEVEATNRDINFHGGRDHDNTVLVHSSDRNAATDGLSPVVYYNTEGASWGAPTDISTNKVMFDWVEGSVRDDVVQASDIGAYIDGRSGDDVLIGGRGADRLLGGNDDDTLEGGDAADVLDGGDGDDLLKGGFDADLLAGGRGSDRLRGGTGQDTLLGGAGDDILEGQAHGDELTGGAGDDLLKGGDSWDIAHYSGSREDTVFIQYDDGRTLAFGPDGLDTLYGIEKIVFANGDSTTLPYLVVDADTLDVRFGTDSSDSYTVDDVDTLILEQAGGGWDHVDLSVSWTLNRHLESVTLTRAGDQDLTANNSRNVLRGNEHDNVIHALAGDDQVYGYNGDDDLSGGRGNDTLYGGGGADRLEGGGGRDTLKGHDGADTFVVAATADSPVDAPDLIYDFTVSEGDRLDLSGIDADTRTTGAQDFTYIAGTAFTGQAGQLRMADGVVEGDLDGDGAADIAIDLNGHATFAPGTKTFLGVAEHLLIGTDGADVLDVDAANVRVDARGGFDTLRSYVDLQQPASVERVDLQGRADLRATGRDLDDMILGNSGDNTLIGLGGGDLLTGGGGSDRFVLTASSDSTADNPDTITDFNLYEDLLVLDLDADATEDGGQGFTWIAGNGFSGAAGELRFEDDRLSGDLDGNGTEDLAIVLDGISDTDAVVRAIDGVRGLTFTGTDGDDTYRLVDDSHDIQEVEDGGWDKVDSWISYTLDDHVEQLQLQGTAQTANGTETRNVLIGNDVDNVLRGEDGGDSLYGRGGGDRLYGGAGDDEMDGGGGDDILMGGGGHDTMYGGSGADEFEFTQWDLGETDTIAEFLRSEGDWIDLARIDADAHAEGNQAFTFVGTDTFSGTAGELRFAHGELQGDVTGDGLAELQVALPNTTTMFADDFLL</sequence>
<evidence type="ECO:0000313" key="7">
    <source>
        <dbReference type="EMBL" id="MBK1696170.1"/>
    </source>
</evidence>
<evidence type="ECO:0000256" key="5">
    <source>
        <dbReference type="SAM" id="MobiDB-lite"/>
    </source>
</evidence>
<protein>
    <recommendedName>
        <fullName evidence="6">Peptidase M10 serralysin C-terminal domain-containing protein</fullName>
    </recommendedName>
</protein>
<feature type="domain" description="Peptidase M10 serralysin C-terminal" evidence="6">
    <location>
        <begin position="844"/>
        <end position="958"/>
    </location>
</feature>
<dbReference type="SUPFAM" id="SSF51120">
    <property type="entry name" value="beta-Roll"/>
    <property type="match status" value="4"/>
</dbReference>
<dbReference type="PANTHER" id="PTHR38340">
    <property type="entry name" value="S-LAYER PROTEIN"/>
    <property type="match status" value="1"/>
</dbReference>
<evidence type="ECO:0000256" key="2">
    <source>
        <dbReference type="ARBA" id="ARBA00004613"/>
    </source>
</evidence>
<proteinExistence type="predicted"/>
<reference evidence="7" key="2">
    <citation type="journal article" date="2020" name="Microorganisms">
        <title>Osmotic Adaptation and Compatible Solute Biosynthesis of Phototrophic Bacteria as Revealed from Genome Analyses.</title>
        <authorList>
            <person name="Imhoff J.F."/>
            <person name="Rahn T."/>
            <person name="Kunzel S."/>
            <person name="Keller A."/>
            <person name="Neulinger S.C."/>
        </authorList>
    </citation>
    <scope>NUCLEOTIDE SEQUENCE</scope>
    <source>
        <strain evidence="7">DSM 9154</strain>
    </source>
</reference>
<dbReference type="InterPro" id="IPR013858">
    <property type="entry name" value="Peptidase_M10B_C"/>
</dbReference>
<comment type="caution">
    <text evidence="7">The sequence shown here is derived from an EMBL/GenBank/DDBJ whole genome shotgun (WGS) entry which is preliminary data.</text>
</comment>
<dbReference type="PROSITE" id="PS00330">
    <property type="entry name" value="HEMOLYSIN_CALCIUM"/>
    <property type="match status" value="5"/>
</dbReference>
<dbReference type="Gene3D" id="2.150.10.10">
    <property type="entry name" value="Serralysin-like metalloprotease, C-terminal"/>
    <property type="match status" value="6"/>
</dbReference>
<feature type="compositionally biased region" description="Gly residues" evidence="5">
    <location>
        <begin position="645"/>
        <end position="667"/>
    </location>
</feature>
<dbReference type="Pfam" id="PF00353">
    <property type="entry name" value="HemolysinCabind"/>
    <property type="match status" value="6"/>
</dbReference>
<dbReference type="EMBL" id="NRRE01000011">
    <property type="protein sequence ID" value="MBK1696170.1"/>
    <property type="molecule type" value="Genomic_DNA"/>
</dbReference>
<dbReference type="Pfam" id="PF08548">
    <property type="entry name" value="Peptidase_M10_C"/>
    <property type="match status" value="1"/>
</dbReference>
<dbReference type="InterPro" id="IPR012334">
    <property type="entry name" value="Pectin_lyas_fold"/>
</dbReference>
<comment type="cofactor">
    <cofactor evidence="1">
        <name>Ca(2+)</name>
        <dbReference type="ChEBI" id="CHEBI:29108"/>
    </cofactor>
</comment>
<keyword evidence="4" id="KW-0677">Repeat</keyword>